<reference evidence="3 4" key="1">
    <citation type="journal article" date="2011" name="J. Bacteriol.">
        <title>Genome sequence of Chthoniobacter flavus Ellin428, an aerobic heterotrophic soil bacterium.</title>
        <authorList>
            <person name="Kant R."/>
            <person name="van Passel M.W."/>
            <person name="Palva A."/>
            <person name="Lucas S."/>
            <person name="Lapidus A."/>
            <person name="Glavina Del Rio T."/>
            <person name="Dalin E."/>
            <person name="Tice H."/>
            <person name="Bruce D."/>
            <person name="Goodwin L."/>
            <person name="Pitluck S."/>
            <person name="Larimer F.W."/>
            <person name="Land M.L."/>
            <person name="Hauser L."/>
            <person name="Sangwan P."/>
            <person name="de Vos W.M."/>
            <person name="Janssen P.H."/>
            <person name="Smidt H."/>
        </authorList>
    </citation>
    <scope>NUCLEOTIDE SEQUENCE [LARGE SCALE GENOMIC DNA]</scope>
    <source>
        <strain evidence="3 4">Ellin428</strain>
    </source>
</reference>
<proteinExistence type="predicted"/>
<accession>B4D605</accession>
<dbReference type="Pfam" id="PF01841">
    <property type="entry name" value="Transglut_core"/>
    <property type="match status" value="1"/>
</dbReference>
<sequence>MNTALRSVRMRMAIGFVCAIFTLAMPASAAWIALRDFNGWWTDDLQNGASVKAKEVADQKMKLNDVAFAPSGDWVVLFGGNGYWTSDVNLHACKKLTELQSGAHTFKCVAFAPNGGWVVFYDLNGYAYESIPAEAVKAIEQVANSGGALKWFAFAPGGGWCLFHGRNSYVTRDIPGDCFKKIQEVSGHGSELETVSFSGGTGWVFFFDKGGFYAGNIPDDAFQRLVEQQKTGTPRAIAFAMGARFDPKATYVLEEKPARHIHATLSTDIALPNGQVDEWYLYAPEFPNLPSQREMKTTFEPAGQIVRDESALKRPLFLTRLTDHRKEVRTVLTIDGTLYSRQLRVLGAGQTVPVVKELLPEQAQYFTRVSPTSDIETAAFRNWVQRNGLTRAASESELVFAHRVFAFIVHHNTYQWPTENHTATQVCTTGKSDCGGLSALFTGVMRANGIPTRLLGGRWASSQKPGNKTGDYGNWHVKAEFFAHGVGWVPVDGASALSDPDGENTFFGHDHGDHVAFVMDEDMVVNSFVSGPQKVPLIQGVLYWWRGRGNGDNSRFEDLWTVQQEKQ</sequence>
<feature type="signal peptide" evidence="1">
    <location>
        <begin position="1"/>
        <end position="29"/>
    </location>
</feature>
<dbReference type="PANTHER" id="PTHR37002:SF3">
    <property type="entry name" value="TRANSGLUTAMINASE-LIKE DOMAIN-CONTAINING PROTEIN"/>
    <property type="match status" value="1"/>
</dbReference>
<name>B4D605_9BACT</name>
<feature type="domain" description="Transglutaminase-like" evidence="2">
    <location>
        <begin position="426"/>
        <end position="495"/>
    </location>
</feature>
<dbReference type="PANTHER" id="PTHR37002">
    <property type="entry name" value="AGAP007005-PA"/>
    <property type="match status" value="1"/>
</dbReference>
<dbReference type="eggNOG" id="COG1305">
    <property type="taxonomic scope" value="Bacteria"/>
</dbReference>
<organism evidence="3 4">
    <name type="scientific">Chthoniobacter flavus Ellin428</name>
    <dbReference type="NCBI Taxonomy" id="497964"/>
    <lineage>
        <taxon>Bacteria</taxon>
        <taxon>Pseudomonadati</taxon>
        <taxon>Verrucomicrobiota</taxon>
        <taxon>Spartobacteria</taxon>
        <taxon>Chthoniobacterales</taxon>
        <taxon>Chthoniobacteraceae</taxon>
        <taxon>Chthoniobacter</taxon>
    </lineage>
</organism>
<dbReference type="Gene3D" id="3.10.620.30">
    <property type="match status" value="1"/>
</dbReference>
<dbReference type="SMART" id="SM00460">
    <property type="entry name" value="TGc"/>
    <property type="match status" value="1"/>
</dbReference>
<evidence type="ECO:0000313" key="3">
    <source>
        <dbReference type="EMBL" id="EDY18208.1"/>
    </source>
</evidence>
<keyword evidence="4" id="KW-1185">Reference proteome</keyword>
<dbReference type="EMBL" id="ABVL01000014">
    <property type="protein sequence ID" value="EDY18208.1"/>
    <property type="molecule type" value="Genomic_DNA"/>
</dbReference>
<feature type="chain" id="PRO_5002800572" evidence="1">
    <location>
        <begin position="30"/>
        <end position="567"/>
    </location>
</feature>
<dbReference type="InterPro" id="IPR038765">
    <property type="entry name" value="Papain-like_cys_pep_sf"/>
</dbReference>
<dbReference type="Proteomes" id="UP000005824">
    <property type="component" value="Unassembled WGS sequence"/>
</dbReference>
<evidence type="ECO:0000256" key="1">
    <source>
        <dbReference type="SAM" id="SignalP"/>
    </source>
</evidence>
<dbReference type="SUPFAM" id="SSF82171">
    <property type="entry name" value="DPP6 N-terminal domain-like"/>
    <property type="match status" value="1"/>
</dbReference>
<dbReference type="InParanoid" id="B4D605"/>
<comment type="caution">
    <text evidence="3">The sequence shown here is derived from an EMBL/GenBank/DDBJ whole genome shotgun (WGS) entry which is preliminary data.</text>
</comment>
<keyword evidence="1" id="KW-0732">Signal</keyword>
<protein>
    <submittedName>
        <fullName evidence="3">Transglutaminase domain protein</fullName>
    </submittedName>
</protein>
<gene>
    <name evidence="3" type="ORF">CfE428DRAFT_4344</name>
</gene>
<evidence type="ECO:0000259" key="2">
    <source>
        <dbReference type="SMART" id="SM00460"/>
    </source>
</evidence>
<dbReference type="SUPFAM" id="SSF54001">
    <property type="entry name" value="Cysteine proteinases"/>
    <property type="match status" value="1"/>
</dbReference>
<dbReference type="AlphaFoldDB" id="B4D605"/>
<dbReference type="RefSeq" id="WP_006981668.1">
    <property type="nucleotide sequence ID" value="NZ_ABVL01000014.1"/>
</dbReference>
<dbReference type="STRING" id="497964.CfE428DRAFT_4344"/>
<evidence type="ECO:0000313" key="4">
    <source>
        <dbReference type="Proteomes" id="UP000005824"/>
    </source>
</evidence>
<dbReference type="InterPro" id="IPR002931">
    <property type="entry name" value="Transglutaminase-like"/>
</dbReference>